<evidence type="ECO:0000256" key="2">
    <source>
        <dbReference type="ARBA" id="ARBA00022747"/>
    </source>
</evidence>
<comment type="similarity">
    <text evidence="1">Belongs to the type-I restriction system S methylase family.</text>
</comment>
<evidence type="ECO:0000256" key="1">
    <source>
        <dbReference type="ARBA" id="ARBA00010923"/>
    </source>
</evidence>
<dbReference type="CDD" id="cd17246">
    <property type="entry name" value="RMtype1_S_SonII-TRD2-CR2_like"/>
    <property type="match status" value="1"/>
</dbReference>
<dbReference type="GO" id="GO:0009307">
    <property type="term" value="P:DNA restriction-modification system"/>
    <property type="evidence" value="ECO:0007669"/>
    <property type="project" value="UniProtKB-KW"/>
</dbReference>
<dbReference type="PANTHER" id="PTHR30408:SF12">
    <property type="entry name" value="TYPE I RESTRICTION ENZYME MJAVIII SPECIFICITY SUBUNIT"/>
    <property type="match status" value="1"/>
</dbReference>
<dbReference type="RefSeq" id="WP_100137675.1">
    <property type="nucleotide sequence ID" value="NZ_MEIS01000113.1"/>
</dbReference>
<accession>A0A2N9XX95</accession>
<proteinExistence type="inferred from homology"/>
<dbReference type="Gene3D" id="1.10.287.1120">
    <property type="entry name" value="Bipartite methylase S protein"/>
    <property type="match status" value="1"/>
</dbReference>
<reference evidence="5 6" key="1">
    <citation type="journal article" date="2017" name="MBio">
        <title>Type VI secretion-mediated competition in the bee gut microbiome.</title>
        <authorList>
            <person name="Steele M.I."/>
            <person name="Kwong W.K."/>
            <person name="Powell J.E."/>
            <person name="Whiteley M."/>
            <person name="Moran N.A."/>
        </authorList>
    </citation>
    <scope>NUCLEOTIDE SEQUENCE [LARGE SCALE GENOMIC DNA]</scope>
    <source>
        <strain evidence="5 6">Nev3CBA3</strain>
    </source>
</reference>
<dbReference type="PANTHER" id="PTHR30408">
    <property type="entry name" value="TYPE-1 RESTRICTION ENZYME ECOKI SPECIFICITY PROTEIN"/>
    <property type="match status" value="1"/>
</dbReference>
<gene>
    <name evidence="5" type="ORF">BHC49_08100</name>
</gene>
<comment type="caution">
    <text evidence="5">The sequence shown here is derived from an EMBL/GenBank/DDBJ whole genome shotgun (WGS) entry which is preliminary data.</text>
</comment>
<keyword evidence="2" id="KW-0680">Restriction system</keyword>
<dbReference type="Gene3D" id="3.90.220.20">
    <property type="entry name" value="DNA methylase specificity domains"/>
    <property type="match status" value="2"/>
</dbReference>
<dbReference type="CDD" id="cd17262">
    <property type="entry name" value="RMtype1_S_Aco12261I-TRD2-CR2"/>
    <property type="match status" value="1"/>
</dbReference>
<sequence>MSQSKKLIPKRRFKGFIEDWILSILGISKDVRDGTHDSPSYYKKGFPLITSKNLTDSGLDMDNVSLISQSDFDTINKRSKVNSGDILFGMIGTIGNPVLVNQDNFAIKNVALIKEGGEILNIFLLQVFKSKIFDKYISSQHVGNTQKFLALSKIRELNLFIPSIKEQTKIGEFFKKLDNLISTQQKKLEKAKTLKSAYLREMFPNEGELKPRLRFIGFTKDWYIKEINNLANRYDNLRIPITASNRKVGLTPYYGANGIQDHVQGFTHDGEYILIAEDGANDFKNYPVQYVKGKIWVNNHAHVLQGKTGICDNKFLMNAFKNINIEPYLVGGSRAKLNSDTMMNITLKVPNQPEQTKIGNFFKLFDDKIALEQKKLDKLKNIKQAYLNEMFV</sequence>
<evidence type="ECO:0000256" key="3">
    <source>
        <dbReference type="ARBA" id="ARBA00023125"/>
    </source>
</evidence>
<evidence type="ECO:0000313" key="5">
    <source>
        <dbReference type="EMBL" id="PIT54502.1"/>
    </source>
</evidence>
<dbReference type="AlphaFoldDB" id="A0A2N9XX95"/>
<dbReference type="Proteomes" id="UP000229434">
    <property type="component" value="Unassembled WGS sequence"/>
</dbReference>
<evidence type="ECO:0000313" key="6">
    <source>
        <dbReference type="Proteomes" id="UP000229434"/>
    </source>
</evidence>
<protein>
    <recommendedName>
        <fullName evidence="4">Type I restriction modification DNA specificity domain-containing protein</fullName>
    </recommendedName>
</protein>
<feature type="domain" description="Type I restriction modification DNA specificity" evidence="4">
    <location>
        <begin position="47"/>
        <end position="190"/>
    </location>
</feature>
<organism evidence="5 6">
    <name type="scientific">Snodgrassella alvi</name>
    <dbReference type="NCBI Taxonomy" id="1196083"/>
    <lineage>
        <taxon>Bacteria</taxon>
        <taxon>Pseudomonadati</taxon>
        <taxon>Pseudomonadota</taxon>
        <taxon>Betaproteobacteria</taxon>
        <taxon>Neisseriales</taxon>
        <taxon>Neisseriaceae</taxon>
        <taxon>Snodgrassella</taxon>
    </lineage>
</organism>
<dbReference type="EMBL" id="MEIS01000113">
    <property type="protein sequence ID" value="PIT54502.1"/>
    <property type="molecule type" value="Genomic_DNA"/>
</dbReference>
<feature type="domain" description="Type I restriction modification DNA specificity" evidence="4">
    <location>
        <begin position="220"/>
        <end position="380"/>
    </location>
</feature>
<name>A0A2N9XX95_9NEIS</name>
<dbReference type="Pfam" id="PF01420">
    <property type="entry name" value="Methylase_S"/>
    <property type="match status" value="2"/>
</dbReference>
<keyword evidence="3" id="KW-0238">DNA-binding</keyword>
<dbReference type="GO" id="GO:0003677">
    <property type="term" value="F:DNA binding"/>
    <property type="evidence" value="ECO:0007669"/>
    <property type="project" value="UniProtKB-KW"/>
</dbReference>
<dbReference type="InterPro" id="IPR000055">
    <property type="entry name" value="Restrct_endonuc_typeI_TRD"/>
</dbReference>
<dbReference type="InterPro" id="IPR044946">
    <property type="entry name" value="Restrct_endonuc_typeI_TRD_sf"/>
</dbReference>
<evidence type="ECO:0000259" key="4">
    <source>
        <dbReference type="Pfam" id="PF01420"/>
    </source>
</evidence>
<dbReference type="SUPFAM" id="SSF116734">
    <property type="entry name" value="DNA methylase specificity domain"/>
    <property type="match status" value="2"/>
</dbReference>
<dbReference type="InterPro" id="IPR052021">
    <property type="entry name" value="Type-I_RS_S_subunit"/>
</dbReference>